<protein>
    <recommendedName>
        <fullName evidence="4">Potassium channel domain-containing protein</fullName>
    </recommendedName>
</protein>
<keyword evidence="1" id="KW-0630">Potassium</keyword>
<dbReference type="SUPFAM" id="SSF81324">
    <property type="entry name" value="Voltage-gated potassium channels"/>
    <property type="match status" value="1"/>
</dbReference>
<dbReference type="InterPro" id="IPR013099">
    <property type="entry name" value="K_chnl_dom"/>
</dbReference>
<evidence type="ECO:0000256" key="2">
    <source>
        <dbReference type="SAM" id="MobiDB-lite"/>
    </source>
</evidence>
<dbReference type="EMBL" id="MU069480">
    <property type="protein sequence ID" value="KAF5841674.1"/>
    <property type="molecule type" value="Genomic_DNA"/>
</dbReference>
<proteinExistence type="inferred from homology"/>
<keyword evidence="1" id="KW-0851">Voltage-gated channel</keyword>
<dbReference type="Pfam" id="PF07885">
    <property type="entry name" value="Ion_trans_2"/>
    <property type="match status" value="1"/>
</dbReference>
<evidence type="ECO:0000256" key="3">
    <source>
        <dbReference type="SAM" id="Phobius"/>
    </source>
</evidence>
<evidence type="ECO:0000256" key="1">
    <source>
        <dbReference type="RuleBase" id="RU003822"/>
    </source>
</evidence>
<gene>
    <name evidence="5" type="ORF">DUNSADRAFT_11881</name>
</gene>
<comment type="caution">
    <text evidence="5">The sequence shown here is derived from an EMBL/GenBank/DDBJ whole genome shotgun (WGS) entry which is preliminary data.</text>
</comment>
<comment type="subcellular location">
    <subcellularLocation>
        <location evidence="1">Membrane</location>
        <topology evidence="1">Multi-pass membrane protein</topology>
    </subcellularLocation>
</comment>
<evidence type="ECO:0000259" key="4">
    <source>
        <dbReference type="Pfam" id="PF07885"/>
    </source>
</evidence>
<accession>A0ABQ7H495</accession>
<reference evidence="5" key="1">
    <citation type="submission" date="2017-08" db="EMBL/GenBank/DDBJ databases">
        <authorList>
            <person name="Polle J.E."/>
            <person name="Barry K."/>
            <person name="Cushman J."/>
            <person name="Schmutz J."/>
            <person name="Tran D."/>
            <person name="Hathwaick L.T."/>
            <person name="Yim W.C."/>
            <person name="Jenkins J."/>
            <person name="Mckie-Krisberg Z.M."/>
            <person name="Prochnik S."/>
            <person name="Lindquist E."/>
            <person name="Dockter R.B."/>
            <person name="Adam C."/>
            <person name="Molina H."/>
            <person name="Bunkerborg J."/>
            <person name="Jin E."/>
            <person name="Buchheim M."/>
            <person name="Magnuson J."/>
        </authorList>
    </citation>
    <scope>NUCLEOTIDE SEQUENCE</scope>
    <source>
        <strain evidence="5">CCAP 19/18</strain>
    </source>
</reference>
<keyword evidence="6" id="KW-1185">Reference proteome</keyword>
<keyword evidence="1" id="KW-0813">Transport</keyword>
<feature type="transmembrane region" description="Helical" evidence="3">
    <location>
        <begin position="101"/>
        <end position="123"/>
    </location>
</feature>
<sequence length="194" mass="22193">MAPTPLRTLFKHKLKPWRSSKQFSLTKEEQEELELIKPSSSNGDDRPPPPKKNTVGNMQRPQIFRGGMTSQGIKRFGQKGAIFIYLDDMYHTLLNMPRYRFLGSFFVSYLLLYLLFAFVYMTMPAECICSEECGVVTFSHAFWFSVQTASTIGYSTVLVPSPDCDGINFFVTFHLMVRFDMLGSVDDWTCGFGK</sequence>
<evidence type="ECO:0000313" key="6">
    <source>
        <dbReference type="Proteomes" id="UP000815325"/>
    </source>
</evidence>
<keyword evidence="1" id="KW-0407">Ion channel</keyword>
<organism evidence="5 6">
    <name type="scientific">Dunaliella salina</name>
    <name type="common">Green alga</name>
    <name type="synonym">Protococcus salinus</name>
    <dbReference type="NCBI Taxonomy" id="3046"/>
    <lineage>
        <taxon>Eukaryota</taxon>
        <taxon>Viridiplantae</taxon>
        <taxon>Chlorophyta</taxon>
        <taxon>core chlorophytes</taxon>
        <taxon>Chlorophyceae</taxon>
        <taxon>CS clade</taxon>
        <taxon>Chlamydomonadales</taxon>
        <taxon>Dunaliellaceae</taxon>
        <taxon>Dunaliella</taxon>
    </lineage>
</organism>
<dbReference type="PANTHER" id="PTHR11767">
    <property type="entry name" value="INWARD RECTIFIER POTASSIUM CHANNEL"/>
    <property type="match status" value="1"/>
</dbReference>
<keyword evidence="1" id="KW-0406">Ion transport</keyword>
<dbReference type="InterPro" id="IPR016449">
    <property type="entry name" value="K_chnl_inward-rec_Kir"/>
</dbReference>
<keyword evidence="3" id="KW-0472">Membrane</keyword>
<dbReference type="Gene3D" id="1.10.287.70">
    <property type="match status" value="1"/>
</dbReference>
<name>A0ABQ7H495_DUNSA</name>
<feature type="domain" description="Potassium channel" evidence="4">
    <location>
        <begin position="109"/>
        <end position="163"/>
    </location>
</feature>
<evidence type="ECO:0000313" key="5">
    <source>
        <dbReference type="EMBL" id="KAF5841674.1"/>
    </source>
</evidence>
<keyword evidence="3" id="KW-1133">Transmembrane helix</keyword>
<comment type="similarity">
    <text evidence="1">Belongs to the inward rectifier-type potassium channel (TC 1.A.2.1) family.</text>
</comment>
<keyword evidence="1 3" id="KW-0812">Transmembrane</keyword>
<feature type="region of interest" description="Disordered" evidence="2">
    <location>
        <begin position="21"/>
        <end position="60"/>
    </location>
</feature>
<dbReference type="Proteomes" id="UP000815325">
    <property type="component" value="Unassembled WGS sequence"/>
</dbReference>
<keyword evidence="1" id="KW-0633">Potassium transport</keyword>
<dbReference type="PANTHER" id="PTHR11767:SF102">
    <property type="entry name" value="INWARDLY RECTIFYING POTASSIUM CHANNEL 1, ISOFORM F"/>
    <property type="match status" value="1"/>
</dbReference>